<evidence type="ECO:0000313" key="2">
    <source>
        <dbReference type="EMBL" id="MBE1605992.1"/>
    </source>
</evidence>
<organism evidence="2 3">
    <name type="scientific">Actinopolymorpha pittospori</name>
    <dbReference type="NCBI Taxonomy" id="648752"/>
    <lineage>
        <taxon>Bacteria</taxon>
        <taxon>Bacillati</taxon>
        <taxon>Actinomycetota</taxon>
        <taxon>Actinomycetes</taxon>
        <taxon>Propionibacteriales</taxon>
        <taxon>Actinopolymorphaceae</taxon>
        <taxon>Actinopolymorpha</taxon>
    </lineage>
</organism>
<keyword evidence="1" id="KW-0732">Signal</keyword>
<reference evidence="2" key="1">
    <citation type="submission" date="2020-10" db="EMBL/GenBank/DDBJ databases">
        <title>Sequencing the genomes of 1000 actinobacteria strains.</title>
        <authorList>
            <person name="Klenk H.-P."/>
        </authorList>
    </citation>
    <scope>NUCLEOTIDE SEQUENCE</scope>
    <source>
        <strain evidence="2">DSM 45354</strain>
    </source>
</reference>
<dbReference type="InterPro" id="IPR002591">
    <property type="entry name" value="Phosphodiest/P_Trfase"/>
</dbReference>
<accession>A0A927MTE5</accession>
<dbReference type="RefSeq" id="WP_192750198.1">
    <property type="nucleotide sequence ID" value="NZ_BAABJL010000025.1"/>
</dbReference>
<dbReference type="GO" id="GO:0016787">
    <property type="term" value="F:hydrolase activity"/>
    <property type="evidence" value="ECO:0007669"/>
    <property type="project" value="UniProtKB-ARBA"/>
</dbReference>
<feature type="chain" id="PRO_5036862629" evidence="1">
    <location>
        <begin position="33"/>
        <end position="438"/>
    </location>
</feature>
<dbReference type="AlphaFoldDB" id="A0A927MTE5"/>
<dbReference type="InterPro" id="IPR017850">
    <property type="entry name" value="Alkaline_phosphatase_core_sf"/>
</dbReference>
<keyword evidence="3" id="KW-1185">Reference proteome</keyword>
<dbReference type="EMBL" id="JADBEM010000001">
    <property type="protein sequence ID" value="MBE1605992.1"/>
    <property type="molecule type" value="Genomic_DNA"/>
</dbReference>
<dbReference type="SUPFAM" id="SSF53649">
    <property type="entry name" value="Alkaline phosphatase-like"/>
    <property type="match status" value="1"/>
</dbReference>
<gene>
    <name evidence="2" type="ORF">HEB94_002840</name>
</gene>
<evidence type="ECO:0000256" key="1">
    <source>
        <dbReference type="SAM" id="SignalP"/>
    </source>
</evidence>
<dbReference type="Gene3D" id="3.40.720.10">
    <property type="entry name" value="Alkaline Phosphatase, subunit A"/>
    <property type="match status" value="2"/>
</dbReference>
<dbReference type="NCBIfam" id="TIGR01409">
    <property type="entry name" value="TAT_signal_seq"/>
    <property type="match status" value="1"/>
</dbReference>
<comment type="caution">
    <text evidence="2">The sequence shown here is derived from an EMBL/GenBank/DDBJ whole genome shotgun (WGS) entry which is preliminary data.</text>
</comment>
<dbReference type="PROSITE" id="PS51318">
    <property type="entry name" value="TAT"/>
    <property type="match status" value="1"/>
</dbReference>
<dbReference type="PANTHER" id="PTHR10151:SF120">
    <property type="entry name" value="BIS(5'-ADENOSYL)-TRIPHOSPHATASE"/>
    <property type="match status" value="1"/>
</dbReference>
<dbReference type="PANTHER" id="PTHR10151">
    <property type="entry name" value="ECTONUCLEOTIDE PYROPHOSPHATASE/PHOSPHODIESTERASE"/>
    <property type="match status" value="1"/>
</dbReference>
<dbReference type="InterPro" id="IPR006311">
    <property type="entry name" value="TAT_signal"/>
</dbReference>
<dbReference type="Pfam" id="PF01663">
    <property type="entry name" value="Phosphodiest"/>
    <property type="match status" value="1"/>
</dbReference>
<name>A0A927MTE5_9ACTN</name>
<sequence>MSMPTRRGFLTGAAVVAGSLVLPSAANTVANAAVNTPLTATKTTGRAKHVVLVDWDGFDPDYLSLVDTPNLDALAAAGSFTVMDGTFPTISNPSRASMSTGAWPEVHGNVSGVWDPVTNKVQGQDRFLSAETIAQVLAGSGRTLASVQWYMVQNFGATYGDPDHLYVQPGGTIGQRTDVAINILNRRAVNSGGQQVAVPKIPDFLAVYSSDLDALGHAEGDDAPGMAALMTEHDRQLGRLIQATKDVGIFADTAFIVTGDHGMSTWSTPIGDKVLDAVAGLGYRAEFVTTSASPDTEVVLVVNGVLNIYLRGRAVGAERRIKAAIGRIPEVLNVFDRKALNSLHASDKLGNLVAEAKEPYGFSTTPPAGTGIAGVHGTTREITIPLFLAGAGVGQKAPRHPEIVDIAPTIAALLGTRAPADSQGRVLREALRTRVGPV</sequence>
<feature type="signal peptide" evidence="1">
    <location>
        <begin position="1"/>
        <end position="32"/>
    </location>
</feature>
<dbReference type="CDD" id="cd16018">
    <property type="entry name" value="Enpp"/>
    <property type="match status" value="1"/>
</dbReference>
<protein>
    <submittedName>
        <fullName evidence="2">Arylsulfatase A-like enzyme</fullName>
    </submittedName>
</protein>
<dbReference type="Proteomes" id="UP000638648">
    <property type="component" value="Unassembled WGS sequence"/>
</dbReference>
<dbReference type="InterPro" id="IPR019546">
    <property type="entry name" value="TAT_signal_bac_arc"/>
</dbReference>
<evidence type="ECO:0000313" key="3">
    <source>
        <dbReference type="Proteomes" id="UP000638648"/>
    </source>
</evidence>
<proteinExistence type="predicted"/>